<evidence type="ECO:0000313" key="4">
    <source>
        <dbReference type="EMBL" id="GAA2198470.1"/>
    </source>
</evidence>
<dbReference type="NCBIfam" id="TIGR03177">
    <property type="entry name" value="pilus_cpaB"/>
    <property type="match status" value="1"/>
</dbReference>
<feature type="region of interest" description="Disordered" evidence="1">
    <location>
        <begin position="102"/>
        <end position="141"/>
    </location>
</feature>
<keyword evidence="2" id="KW-1133">Transmembrane helix</keyword>
<dbReference type="Proteomes" id="UP001500432">
    <property type="component" value="Unassembled WGS sequence"/>
</dbReference>
<accession>A0ABP5NIY8</accession>
<dbReference type="InterPro" id="IPR013974">
    <property type="entry name" value="SAF"/>
</dbReference>
<dbReference type="CDD" id="cd11614">
    <property type="entry name" value="SAF_CpaB_FlgA_like"/>
    <property type="match status" value="1"/>
</dbReference>
<feature type="transmembrane region" description="Helical" evidence="2">
    <location>
        <begin position="53"/>
        <end position="71"/>
    </location>
</feature>
<name>A0ABP5NIY8_9MICC</name>
<gene>
    <name evidence="4" type="ORF">GCM10009849_11250</name>
</gene>
<dbReference type="InterPro" id="IPR017592">
    <property type="entry name" value="Pilus_assmbl_Flp-typ_CpaB"/>
</dbReference>
<dbReference type="Gene3D" id="3.90.1210.10">
    <property type="entry name" value="Antifreeze-like/N-acetylneuraminic acid synthase C-terminal domain"/>
    <property type="match status" value="1"/>
</dbReference>
<dbReference type="SMART" id="SM00858">
    <property type="entry name" value="SAF"/>
    <property type="match status" value="1"/>
</dbReference>
<dbReference type="Pfam" id="PF08666">
    <property type="entry name" value="SAF"/>
    <property type="match status" value="1"/>
</dbReference>
<sequence>MTRPAPSGSGRAPHSHAPRAHAPVRGSARTRPTPWAAADRGPLRRFVDRRRRTLAAAFLCLAAGATVYQLTPASAAMVPVAVAARDLASGATLSPADLTLSRLPADSVPQRAEPDPSRLSGQRMAGPVRRGEPITDASLVGPGLLTGTPPGTAAVPVRIADPASIGLLSPGQLVDLVLSPDTGGQAAAGTTLAARVPVLSTGAGAPGSAAGAWLGQREGEGLLVVAASPEQALRIAGASTRGKVFFVLFEAGPR</sequence>
<evidence type="ECO:0000256" key="1">
    <source>
        <dbReference type="SAM" id="MobiDB-lite"/>
    </source>
</evidence>
<organism evidence="4 5">
    <name type="scientific">Sinomonas flava</name>
    <dbReference type="NCBI Taxonomy" id="496857"/>
    <lineage>
        <taxon>Bacteria</taxon>
        <taxon>Bacillati</taxon>
        <taxon>Actinomycetota</taxon>
        <taxon>Actinomycetes</taxon>
        <taxon>Micrococcales</taxon>
        <taxon>Micrococcaceae</taxon>
        <taxon>Sinomonas</taxon>
    </lineage>
</organism>
<dbReference type="InterPro" id="IPR031571">
    <property type="entry name" value="RcpC_dom"/>
</dbReference>
<feature type="domain" description="SAF" evidence="3">
    <location>
        <begin position="78"/>
        <end position="140"/>
    </location>
</feature>
<dbReference type="Pfam" id="PF16976">
    <property type="entry name" value="RcpC"/>
    <property type="match status" value="1"/>
</dbReference>
<keyword evidence="2" id="KW-0812">Transmembrane</keyword>
<evidence type="ECO:0000256" key="2">
    <source>
        <dbReference type="SAM" id="Phobius"/>
    </source>
</evidence>
<protein>
    <recommendedName>
        <fullName evidence="3">SAF domain-containing protein</fullName>
    </recommendedName>
</protein>
<dbReference type="EMBL" id="BAAAQW010000003">
    <property type="protein sequence ID" value="GAA2198470.1"/>
    <property type="molecule type" value="Genomic_DNA"/>
</dbReference>
<keyword evidence="5" id="KW-1185">Reference proteome</keyword>
<evidence type="ECO:0000259" key="3">
    <source>
        <dbReference type="SMART" id="SM00858"/>
    </source>
</evidence>
<comment type="caution">
    <text evidence="4">The sequence shown here is derived from an EMBL/GenBank/DDBJ whole genome shotgun (WGS) entry which is preliminary data.</text>
</comment>
<evidence type="ECO:0000313" key="5">
    <source>
        <dbReference type="Proteomes" id="UP001500432"/>
    </source>
</evidence>
<proteinExistence type="predicted"/>
<reference evidence="5" key="1">
    <citation type="journal article" date="2019" name="Int. J. Syst. Evol. Microbiol.">
        <title>The Global Catalogue of Microorganisms (GCM) 10K type strain sequencing project: providing services to taxonomists for standard genome sequencing and annotation.</title>
        <authorList>
            <consortium name="The Broad Institute Genomics Platform"/>
            <consortium name="The Broad Institute Genome Sequencing Center for Infectious Disease"/>
            <person name="Wu L."/>
            <person name="Ma J."/>
        </authorList>
    </citation>
    <scope>NUCLEOTIDE SEQUENCE [LARGE SCALE GENOMIC DNA]</scope>
    <source>
        <strain evidence="5">JCM 16034</strain>
    </source>
</reference>
<keyword evidence="2" id="KW-0472">Membrane</keyword>
<feature type="region of interest" description="Disordered" evidence="1">
    <location>
        <begin position="1"/>
        <end position="37"/>
    </location>
</feature>
<dbReference type="RefSeq" id="WP_344298693.1">
    <property type="nucleotide sequence ID" value="NZ_BAAAQW010000003.1"/>
</dbReference>